<proteinExistence type="predicted"/>
<gene>
    <name evidence="1" type="ORF">AC578_10314</name>
</gene>
<sequence length="124" mass="13538">MASTSVVLHDAVRYLRYQEVAWDKLFGLNPPLGARGAAVRTHVELKRHRFRINKAIPSASGGWVVILRATFVCLETSYSDAGLEMPNSSEDNSVSELLQSSGPNCGCILRDTNLTRGWACASNS</sequence>
<organism evidence="1 2">
    <name type="scientific">Pseudocercospora eumusae</name>
    <dbReference type="NCBI Taxonomy" id="321146"/>
    <lineage>
        <taxon>Eukaryota</taxon>
        <taxon>Fungi</taxon>
        <taxon>Dikarya</taxon>
        <taxon>Ascomycota</taxon>
        <taxon>Pezizomycotina</taxon>
        <taxon>Dothideomycetes</taxon>
        <taxon>Dothideomycetidae</taxon>
        <taxon>Mycosphaerellales</taxon>
        <taxon>Mycosphaerellaceae</taxon>
        <taxon>Pseudocercospora</taxon>
    </lineage>
</organism>
<keyword evidence="2" id="KW-1185">Reference proteome</keyword>
<dbReference type="Proteomes" id="UP000070133">
    <property type="component" value="Unassembled WGS sequence"/>
</dbReference>
<evidence type="ECO:0000313" key="1">
    <source>
        <dbReference type="EMBL" id="KXT04988.1"/>
    </source>
</evidence>
<reference evidence="1 2" key="1">
    <citation type="submission" date="2015-07" db="EMBL/GenBank/DDBJ databases">
        <title>Comparative genomics of the Sigatoka disease complex on banana suggests a link between parallel evolutionary changes in Pseudocercospora fijiensis and Pseudocercospora eumusae and increased virulence on the banana host.</title>
        <authorList>
            <person name="Chang T.-C."/>
            <person name="Salvucci A."/>
            <person name="Crous P.W."/>
            <person name="Stergiopoulos I."/>
        </authorList>
    </citation>
    <scope>NUCLEOTIDE SEQUENCE [LARGE SCALE GENOMIC DNA]</scope>
    <source>
        <strain evidence="1 2">CBS 114824</strain>
    </source>
</reference>
<accession>A0A139HRB0</accession>
<protein>
    <submittedName>
        <fullName evidence="1">Uncharacterized protein</fullName>
    </submittedName>
</protein>
<evidence type="ECO:0000313" key="2">
    <source>
        <dbReference type="Proteomes" id="UP000070133"/>
    </source>
</evidence>
<name>A0A139HRB0_9PEZI</name>
<comment type="caution">
    <text evidence="1">The sequence shown here is derived from an EMBL/GenBank/DDBJ whole genome shotgun (WGS) entry which is preliminary data.</text>
</comment>
<dbReference type="EMBL" id="LFZN01000016">
    <property type="protein sequence ID" value="KXT04988.1"/>
    <property type="molecule type" value="Genomic_DNA"/>
</dbReference>
<dbReference type="AlphaFoldDB" id="A0A139HRB0"/>